<evidence type="ECO:0000256" key="1">
    <source>
        <dbReference type="SAM" id="MobiDB-lite"/>
    </source>
</evidence>
<organism evidence="2 3">
    <name type="scientific">Forsythia ovata</name>
    <dbReference type="NCBI Taxonomy" id="205694"/>
    <lineage>
        <taxon>Eukaryota</taxon>
        <taxon>Viridiplantae</taxon>
        <taxon>Streptophyta</taxon>
        <taxon>Embryophyta</taxon>
        <taxon>Tracheophyta</taxon>
        <taxon>Spermatophyta</taxon>
        <taxon>Magnoliopsida</taxon>
        <taxon>eudicotyledons</taxon>
        <taxon>Gunneridae</taxon>
        <taxon>Pentapetalae</taxon>
        <taxon>asterids</taxon>
        <taxon>lamiids</taxon>
        <taxon>Lamiales</taxon>
        <taxon>Oleaceae</taxon>
        <taxon>Forsythieae</taxon>
        <taxon>Forsythia</taxon>
    </lineage>
</organism>
<dbReference type="Proteomes" id="UP001604277">
    <property type="component" value="Unassembled WGS sequence"/>
</dbReference>
<gene>
    <name evidence="2" type="ORF">Fot_03302</name>
</gene>
<keyword evidence="3" id="KW-1185">Reference proteome</keyword>
<accession>A0ABD1XCD4</accession>
<evidence type="ECO:0000313" key="2">
    <source>
        <dbReference type="EMBL" id="KAL2558563.1"/>
    </source>
</evidence>
<protein>
    <submittedName>
        <fullName evidence="2">Uncharacterized protein</fullName>
    </submittedName>
</protein>
<feature type="region of interest" description="Disordered" evidence="1">
    <location>
        <begin position="127"/>
        <end position="159"/>
    </location>
</feature>
<reference evidence="3" key="1">
    <citation type="submission" date="2024-07" db="EMBL/GenBank/DDBJ databases">
        <title>Two chromosome-level genome assemblies of Korean endemic species Abeliophyllum distichum and Forsythia ovata (Oleaceae).</title>
        <authorList>
            <person name="Jang H."/>
        </authorList>
    </citation>
    <scope>NUCLEOTIDE SEQUENCE [LARGE SCALE GENOMIC DNA]</scope>
</reference>
<dbReference type="EMBL" id="JBFOLJ010000001">
    <property type="protein sequence ID" value="KAL2558563.1"/>
    <property type="molecule type" value="Genomic_DNA"/>
</dbReference>
<dbReference type="AlphaFoldDB" id="A0ABD1XCD4"/>
<evidence type="ECO:0000313" key="3">
    <source>
        <dbReference type="Proteomes" id="UP001604277"/>
    </source>
</evidence>
<comment type="caution">
    <text evidence="2">The sequence shown here is derived from an EMBL/GenBank/DDBJ whole genome shotgun (WGS) entry which is preliminary data.</text>
</comment>
<name>A0ABD1XCD4_9LAMI</name>
<sequence length="177" mass="19857">MRLLTEEKDKLKVDLSATECNVAEFSKRSDLANQAQEITAKALEEDGLLDKICQLEEVAESLRSDNLSLKANTEKAVKAGIEDFRRQFKFTSDYENLHAFFVNFGTRQALTEVKEHHLDLDLSTTEANYPSPEEVEDGLGQPYVDGAEGSAGQPPAEEAYDRIFMPARRKSNGFMFS</sequence>
<proteinExistence type="predicted"/>